<dbReference type="PANTHER" id="PTHR15629:SF2">
    <property type="entry name" value="SH3 DOMAIN-CONTAINING YSC84-LIKE PROTEIN 1"/>
    <property type="match status" value="1"/>
</dbReference>
<proteinExistence type="predicted"/>
<organism evidence="3 4">
    <name type="scientific">Paracraurococcus lichenis</name>
    <dbReference type="NCBI Taxonomy" id="3064888"/>
    <lineage>
        <taxon>Bacteria</taxon>
        <taxon>Pseudomonadati</taxon>
        <taxon>Pseudomonadota</taxon>
        <taxon>Alphaproteobacteria</taxon>
        <taxon>Acetobacterales</taxon>
        <taxon>Roseomonadaceae</taxon>
        <taxon>Paracraurococcus</taxon>
    </lineage>
</organism>
<feature type="signal peptide" evidence="1">
    <location>
        <begin position="1"/>
        <end position="18"/>
    </location>
</feature>
<dbReference type="Pfam" id="PF04366">
    <property type="entry name" value="Ysc84"/>
    <property type="match status" value="1"/>
</dbReference>
<dbReference type="CDD" id="cd11524">
    <property type="entry name" value="SYLF"/>
    <property type="match status" value="1"/>
</dbReference>
<dbReference type="InterPro" id="IPR007461">
    <property type="entry name" value="Ysc84_actin-binding"/>
</dbReference>
<dbReference type="EMBL" id="JAUTWS010000017">
    <property type="protein sequence ID" value="MDO9710365.1"/>
    <property type="molecule type" value="Genomic_DNA"/>
</dbReference>
<feature type="chain" id="PRO_5046038453" evidence="1">
    <location>
        <begin position="19"/>
        <end position="226"/>
    </location>
</feature>
<keyword evidence="4" id="KW-1185">Reference proteome</keyword>
<evidence type="ECO:0000259" key="2">
    <source>
        <dbReference type="Pfam" id="PF04366"/>
    </source>
</evidence>
<sequence length="226" mass="23384">MRALLALLLLLAALPARADDRTEAQALVDRSTLTVQEMLTTGDAAAIEDARRFLRRARAAVVCPRIFRAGFILGGEGGACVMVARDGAGSWSSPAFYGMASGSLGLQIGVQDMQVMMLVMSDHALTALMDSQFKLGADASLAVATVGAGVEGATAGAGADIVAFARARGLFAGIALEGSLLSARSELNRAYYGQEVSARQIVVAMQAHNPGADPLRAALMRFGAAQ</sequence>
<gene>
    <name evidence="3" type="ORF">Q7A36_18565</name>
</gene>
<evidence type="ECO:0000313" key="3">
    <source>
        <dbReference type="EMBL" id="MDO9710365.1"/>
    </source>
</evidence>
<name>A0ABT9E2H3_9PROT</name>
<evidence type="ECO:0000256" key="1">
    <source>
        <dbReference type="SAM" id="SignalP"/>
    </source>
</evidence>
<keyword evidence="1" id="KW-0732">Signal</keyword>
<accession>A0ABT9E2H3</accession>
<dbReference type="PANTHER" id="PTHR15629">
    <property type="entry name" value="SH3YL1 PROTEIN"/>
    <property type="match status" value="1"/>
</dbReference>
<protein>
    <submittedName>
        <fullName evidence="3">Lipid-binding SYLF domain-containing protein</fullName>
    </submittedName>
</protein>
<dbReference type="Proteomes" id="UP001243009">
    <property type="component" value="Unassembled WGS sequence"/>
</dbReference>
<reference evidence="3 4" key="1">
    <citation type="submission" date="2023-08" db="EMBL/GenBank/DDBJ databases">
        <title>The draft genome sequence of Paracraurococcus sp. LOR1-02.</title>
        <authorList>
            <person name="Kingkaew E."/>
            <person name="Tanasupawat S."/>
        </authorList>
    </citation>
    <scope>NUCLEOTIDE SEQUENCE [LARGE SCALE GENOMIC DNA]</scope>
    <source>
        <strain evidence="3 4">LOR1-02</strain>
    </source>
</reference>
<comment type="caution">
    <text evidence="3">The sequence shown here is derived from an EMBL/GenBank/DDBJ whole genome shotgun (WGS) entry which is preliminary data.</text>
</comment>
<dbReference type="RefSeq" id="WP_305105228.1">
    <property type="nucleotide sequence ID" value="NZ_JAUTWS010000017.1"/>
</dbReference>
<dbReference type="InterPro" id="IPR051702">
    <property type="entry name" value="SH3_domain_YSC84-like"/>
</dbReference>
<feature type="domain" description="Ysc84 actin-binding" evidence="2">
    <location>
        <begin position="101"/>
        <end position="220"/>
    </location>
</feature>
<evidence type="ECO:0000313" key="4">
    <source>
        <dbReference type="Proteomes" id="UP001243009"/>
    </source>
</evidence>